<gene>
    <name evidence="6" type="ORF">GGQ96_003099</name>
</gene>
<dbReference type="EMBL" id="JACHNY010000006">
    <property type="protein sequence ID" value="MBB4618953.1"/>
    <property type="molecule type" value="Genomic_DNA"/>
</dbReference>
<comment type="caution">
    <text evidence="6">The sequence shown here is derived from an EMBL/GenBank/DDBJ whole genome shotgun (WGS) entry which is preliminary data.</text>
</comment>
<dbReference type="InterPro" id="IPR036866">
    <property type="entry name" value="RibonucZ/Hydroxyglut_hydro"/>
</dbReference>
<dbReference type="SMART" id="SM00849">
    <property type="entry name" value="Lactamase_B"/>
    <property type="match status" value="1"/>
</dbReference>
<accession>A0A7W7AKX6</accession>
<comment type="similarity">
    <text evidence="1">Belongs to the metallo-beta-lactamase superfamily.</text>
</comment>
<protein>
    <submittedName>
        <fullName evidence="6">Glyoxylase-like metal-dependent hydrolase (Beta-lactamase superfamily II)</fullName>
    </submittedName>
</protein>
<dbReference type="GO" id="GO:0046872">
    <property type="term" value="F:metal ion binding"/>
    <property type="evidence" value="ECO:0007669"/>
    <property type="project" value="UniProtKB-KW"/>
</dbReference>
<dbReference type="InterPro" id="IPR001279">
    <property type="entry name" value="Metallo-B-lactamas"/>
</dbReference>
<evidence type="ECO:0000256" key="1">
    <source>
        <dbReference type="ARBA" id="ARBA00007749"/>
    </source>
</evidence>
<proteinExistence type="inferred from homology"/>
<dbReference type="PANTHER" id="PTHR42978">
    <property type="entry name" value="QUORUM-QUENCHING LACTONASE YTNP-RELATED-RELATED"/>
    <property type="match status" value="1"/>
</dbReference>
<dbReference type="PANTHER" id="PTHR42978:SF3">
    <property type="entry name" value="BLR3078 PROTEIN"/>
    <property type="match status" value="1"/>
</dbReference>
<keyword evidence="7" id="KW-1185">Reference proteome</keyword>
<evidence type="ECO:0000256" key="4">
    <source>
        <dbReference type="ARBA" id="ARBA00022833"/>
    </source>
</evidence>
<dbReference type="CDD" id="cd07742">
    <property type="entry name" value="metallo-hydrolase-like_MBL-fold"/>
    <property type="match status" value="1"/>
</dbReference>
<reference evidence="6 7" key="1">
    <citation type="submission" date="2020-08" db="EMBL/GenBank/DDBJ databases">
        <title>Genomic Encyclopedia of Type Strains, Phase IV (KMG-IV): sequencing the most valuable type-strain genomes for metagenomic binning, comparative biology and taxonomic classification.</title>
        <authorList>
            <person name="Goeker M."/>
        </authorList>
    </citation>
    <scope>NUCLEOTIDE SEQUENCE [LARGE SCALE GENOMIC DNA]</scope>
    <source>
        <strain evidence="6 7">DSM 15867</strain>
    </source>
</reference>
<name>A0A7W7AKX6_9SPHN</name>
<evidence type="ECO:0000256" key="2">
    <source>
        <dbReference type="ARBA" id="ARBA00022723"/>
    </source>
</evidence>
<feature type="domain" description="Metallo-beta-lactamase" evidence="5">
    <location>
        <begin position="51"/>
        <end position="289"/>
    </location>
</feature>
<evidence type="ECO:0000313" key="7">
    <source>
        <dbReference type="Proteomes" id="UP000574769"/>
    </source>
</evidence>
<dbReference type="Gene3D" id="3.60.15.10">
    <property type="entry name" value="Ribonuclease Z/Hydroxyacylglutathione hydrolase-like"/>
    <property type="match status" value="1"/>
</dbReference>
<evidence type="ECO:0000256" key="3">
    <source>
        <dbReference type="ARBA" id="ARBA00022801"/>
    </source>
</evidence>
<dbReference type="AlphaFoldDB" id="A0A7W7AKX6"/>
<keyword evidence="4" id="KW-0862">Zinc</keyword>
<dbReference type="Pfam" id="PF00753">
    <property type="entry name" value="Lactamase_B"/>
    <property type="match status" value="1"/>
</dbReference>
<organism evidence="6 7">
    <name type="scientific">Sphingomonas abaci</name>
    <dbReference type="NCBI Taxonomy" id="237611"/>
    <lineage>
        <taxon>Bacteria</taxon>
        <taxon>Pseudomonadati</taxon>
        <taxon>Pseudomonadota</taxon>
        <taxon>Alphaproteobacteria</taxon>
        <taxon>Sphingomonadales</taxon>
        <taxon>Sphingomonadaceae</taxon>
        <taxon>Sphingomonas</taxon>
    </lineage>
</organism>
<dbReference type="Proteomes" id="UP000574769">
    <property type="component" value="Unassembled WGS sequence"/>
</dbReference>
<dbReference type="SUPFAM" id="SSF56281">
    <property type="entry name" value="Metallo-hydrolase/oxidoreductase"/>
    <property type="match status" value="1"/>
</dbReference>
<dbReference type="GO" id="GO:0016787">
    <property type="term" value="F:hydrolase activity"/>
    <property type="evidence" value="ECO:0007669"/>
    <property type="project" value="UniProtKB-KW"/>
</dbReference>
<dbReference type="InterPro" id="IPR051013">
    <property type="entry name" value="MBL_superfamily_lactonases"/>
</dbReference>
<sequence>MSGHEDSRRTFDAQDRKELGVHIHHLNCGTDCPLGGALFDGRSAGPLGRIVCHCLLIETPAHGLVLVDTGYGLRDVAHPHRHPDPRISLPWRLMLNIRLREQETAIRQVEALGYRAGDVRHIIATHLDFDHAGGLEDFPNATVHVMQREYDDATGPRRGIVARNRWRTRQLDDVGAWRRYGARGEAWFGFDAVRDLDGLPPEILMVPLPGHTWGHAGVAIRQADGWLLHAGDAYFYRGEMRQARRRCTPGLRAYQRLMEVDATQRLRNQDRLRRLSVERRGEVTVTCTHDPVELERCQAGDPL</sequence>
<evidence type="ECO:0000259" key="5">
    <source>
        <dbReference type="SMART" id="SM00849"/>
    </source>
</evidence>
<keyword evidence="2" id="KW-0479">Metal-binding</keyword>
<keyword evidence="3 6" id="KW-0378">Hydrolase</keyword>
<evidence type="ECO:0000313" key="6">
    <source>
        <dbReference type="EMBL" id="MBB4618953.1"/>
    </source>
</evidence>